<protein>
    <recommendedName>
        <fullName evidence="2">VWFA domain-containing protein</fullName>
    </recommendedName>
</protein>
<dbReference type="Pfam" id="PF00092">
    <property type="entry name" value="VWA"/>
    <property type="match status" value="1"/>
</dbReference>
<reference evidence="3" key="2">
    <citation type="journal article" date="2021" name="Genome Biol. Evol.">
        <title>Developing a high-quality reference genome for a parasitic bivalve with doubly uniparental inheritance (Bivalvia: Unionida).</title>
        <authorList>
            <person name="Smith C.H."/>
        </authorList>
    </citation>
    <scope>NUCLEOTIDE SEQUENCE</scope>
    <source>
        <strain evidence="3">CHS0354</strain>
        <tissue evidence="3">Mantle</tissue>
    </source>
</reference>
<dbReference type="InterPro" id="IPR002035">
    <property type="entry name" value="VWF_A"/>
</dbReference>
<feature type="chain" id="PRO_5042105391" description="VWFA domain-containing protein" evidence="1">
    <location>
        <begin position="33"/>
        <end position="357"/>
    </location>
</feature>
<accession>A0AAE0TFE8</accession>
<feature type="domain" description="VWFA" evidence="2">
    <location>
        <begin position="41"/>
        <end position="260"/>
    </location>
</feature>
<dbReference type="EMBL" id="JAEAOA010000469">
    <property type="protein sequence ID" value="KAK3608913.1"/>
    <property type="molecule type" value="Genomic_DNA"/>
</dbReference>
<reference evidence="3" key="3">
    <citation type="submission" date="2023-05" db="EMBL/GenBank/DDBJ databases">
        <authorList>
            <person name="Smith C.H."/>
        </authorList>
    </citation>
    <scope>NUCLEOTIDE SEQUENCE</scope>
    <source>
        <strain evidence="3">CHS0354</strain>
        <tissue evidence="3">Mantle</tissue>
    </source>
</reference>
<dbReference type="PROSITE" id="PS50234">
    <property type="entry name" value="VWFA"/>
    <property type="match status" value="1"/>
</dbReference>
<sequence>MKLRVMYVQPSLKKISAWLLLVLLLGTACLYAQDKASKPKDIILVVDISRSMIGYGNKGEQTANIFPDVIKSLELFVNELKPGDTLSLIRFGKTVYPVKKYTVTGEGDLEKIKAAVLAVGAKDHSTYTAKMLRALKSYLEKIDTKDKSKERIQLAVIFTDALDDPPAGKRKSQYRCPTLTVKTHWEKLSQNVIDNLRPLIEVSVKTTPYKPLQPNVFPIEITANKEADGLQAEVTLQQGEENYLSLSTTTLTLKEGLNTIQLNSDIPVRFEGDWAAKLNFKINTELESIVKPSNPTEFSVTALPLTLTEKTLHRAEFLYSGPDHIVVTACRADYCAVSFHQIYHIYTGSRTSPLGNH</sequence>
<dbReference type="Gene3D" id="3.40.50.410">
    <property type="entry name" value="von Willebrand factor, type A domain"/>
    <property type="match status" value="1"/>
</dbReference>
<keyword evidence="4" id="KW-1185">Reference proteome</keyword>
<proteinExistence type="predicted"/>
<evidence type="ECO:0000259" key="2">
    <source>
        <dbReference type="PROSITE" id="PS50234"/>
    </source>
</evidence>
<dbReference type="CDD" id="cd00198">
    <property type="entry name" value="vWFA"/>
    <property type="match status" value="1"/>
</dbReference>
<dbReference type="PROSITE" id="PS51257">
    <property type="entry name" value="PROKAR_LIPOPROTEIN"/>
    <property type="match status" value="1"/>
</dbReference>
<reference evidence="3" key="1">
    <citation type="journal article" date="2021" name="Genome Biol. Evol.">
        <title>A High-Quality Reference Genome for a Parasitic Bivalve with Doubly Uniparental Inheritance (Bivalvia: Unionida).</title>
        <authorList>
            <person name="Smith C.H."/>
        </authorList>
    </citation>
    <scope>NUCLEOTIDE SEQUENCE</scope>
    <source>
        <strain evidence="3">CHS0354</strain>
    </source>
</reference>
<dbReference type="AlphaFoldDB" id="A0AAE0TFE8"/>
<evidence type="ECO:0000256" key="1">
    <source>
        <dbReference type="SAM" id="SignalP"/>
    </source>
</evidence>
<dbReference type="Proteomes" id="UP001195483">
    <property type="component" value="Unassembled WGS sequence"/>
</dbReference>
<gene>
    <name evidence="3" type="ORF">CHS0354_006954</name>
</gene>
<keyword evidence="1" id="KW-0732">Signal</keyword>
<organism evidence="3 4">
    <name type="scientific">Potamilus streckersoni</name>
    <dbReference type="NCBI Taxonomy" id="2493646"/>
    <lineage>
        <taxon>Eukaryota</taxon>
        <taxon>Metazoa</taxon>
        <taxon>Spiralia</taxon>
        <taxon>Lophotrochozoa</taxon>
        <taxon>Mollusca</taxon>
        <taxon>Bivalvia</taxon>
        <taxon>Autobranchia</taxon>
        <taxon>Heteroconchia</taxon>
        <taxon>Palaeoheterodonta</taxon>
        <taxon>Unionida</taxon>
        <taxon>Unionoidea</taxon>
        <taxon>Unionidae</taxon>
        <taxon>Ambleminae</taxon>
        <taxon>Lampsilini</taxon>
        <taxon>Potamilus</taxon>
    </lineage>
</organism>
<comment type="caution">
    <text evidence="3">The sequence shown here is derived from an EMBL/GenBank/DDBJ whole genome shotgun (WGS) entry which is preliminary data.</text>
</comment>
<evidence type="ECO:0000313" key="4">
    <source>
        <dbReference type="Proteomes" id="UP001195483"/>
    </source>
</evidence>
<dbReference type="SMART" id="SM00327">
    <property type="entry name" value="VWA"/>
    <property type="match status" value="1"/>
</dbReference>
<dbReference type="SUPFAM" id="SSF53300">
    <property type="entry name" value="vWA-like"/>
    <property type="match status" value="1"/>
</dbReference>
<evidence type="ECO:0000313" key="3">
    <source>
        <dbReference type="EMBL" id="KAK3608913.1"/>
    </source>
</evidence>
<dbReference type="InterPro" id="IPR036465">
    <property type="entry name" value="vWFA_dom_sf"/>
</dbReference>
<feature type="signal peptide" evidence="1">
    <location>
        <begin position="1"/>
        <end position="32"/>
    </location>
</feature>
<name>A0AAE0TFE8_9BIVA</name>